<dbReference type="EMBL" id="CVMT01000012">
    <property type="protein sequence ID" value="CRG92459.1"/>
    <property type="molecule type" value="Genomic_DNA"/>
</dbReference>
<evidence type="ECO:0000256" key="2">
    <source>
        <dbReference type="ARBA" id="ARBA00023002"/>
    </source>
</evidence>
<evidence type="ECO:0000256" key="1">
    <source>
        <dbReference type="ARBA" id="ARBA00006484"/>
    </source>
</evidence>
<keyword evidence="2" id="KW-0560">Oxidoreductase</keyword>
<proteinExistence type="inferred from homology"/>
<reference evidence="3 4" key="1">
    <citation type="submission" date="2015-04" db="EMBL/GenBank/DDBJ databases">
        <authorList>
            <person name="Syromyatnikov M.Y."/>
            <person name="Popov V.N."/>
        </authorList>
    </citation>
    <scope>NUCLEOTIDE SEQUENCE [LARGE SCALE GENOMIC DNA]</scope>
    <source>
        <strain evidence="3">WF-38-12</strain>
    </source>
</reference>
<dbReference type="OMA" id="NNARIMA"/>
<evidence type="ECO:0000313" key="3">
    <source>
        <dbReference type="EMBL" id="CRG92459.1"/>
    </source>
</evidence>
<dbReference type="Pfam" id="PF00106">
    <property type="entry name" value="adh_short"/>
    <property type="match status" value="1"/>
</dbReference>
<protein>
    <submittedName>
        <fullName evidence="3">Uncharacterized protein</fullName>
    </submittedName>
</protein>
<dbReference type="PRINTS" id="PR00081">
    <property type="entry name" value="GDHRDH"/>
</dbReference>
<sequence>MSFFSFVRSQLLVTLPVPTHDFSNQTIIVTGANTGLGLEAARYFLKLNAARIILAVRTVSKGDAAKAELEASSHRGPGVLEVHALDMESSASVEAFAAKMNTLSRIDVLLLNAGKVTQEFYLAEGNESTITVNVVNTFLLAFLMLPKLRQVASEFAVLPRIVVVSSDRHVETNLAEWKTDNTFVTLNDPKTAKMHERQV</sequence>
<dbReference type="Gene3D" id="3.40.50.720">
    <property type="entry name" value="NAD(P)-binding Rossmann-like Domain"/>
    <property type="match status" value="1"/>
</dbReference>
<dbReference type="Proteomes" id="UP000054383">
    <property type="component" value="Unassembled WGS sequence"/>
</dbReference>
<organism evidence="3 4">
    <name type="scientific">Talaromyces islandicus</name>
    <name type="common">Penicillium islandicum</name>
    <dbReference type="NCBI Taxonomy" id="28573"/>
    <lineage>
        <taxon>Eukaryota</taxon>
        <taxon>Fungi</taxon>
        <taxon>Dikarya</taxon>
        <taxon>Ascomycota</taxon>
        <taxon>Pezizomycotina</taxon>
        <taxon>Eurotiomycetes</taxon>
        <taxon>Eurotiomycetidae</taxon>
        <taxon>Eurotiales</taxon>
        <taxon>Trichocomaceae</taxon>
        <taxon>Talaromyces</taxon>
        <taxon>Talaromyces sect. Islandici</taxon>
    </lineage>
</organism>
<dbReference type="InterPro" id="IPR036291">
    <property type="entry name" value="NAD(P)-bd_dom_sf"/>
</dbReference>
<dbReference type="PANTHER" id="PTHR43157">
    <property type="entry name" value="PHOSPHATIDYLINOSITOL-GLYCAN BIOSYNTHESIS CLASS F PROTEIN-RELATED"/>
    <property type="match status" value="1"/>
</dbReference>
<name>A0A0U1MA93_TALIS</name>
<dbReference type="SUPFAM" id="SSF51735">
    <property type="entry name" value="NAD(P)-binding Rossmann-fold domains"/>
    <property type="match status" value="1"/>
</dbReference>
<dbReference type="OrthoDB" id="542013at2759"/>
<accession>A0A0U1MA93</accession>
<gene>
    <name evidence="3" type="ORF">PISL3812_09519</name>
</gene>
<dbReference type="InterPro" id="IPR002347">
    <property type="entry name" value="SDR_fam"/>
</dbReference>
<comment type="similarity">
    <text evidence="1">Belongs to the short-chain dehydrogenases/reductases (SDR) family.</text>
</comment>
<dbReference type="AlphaFoldDB" id="A0A0U1MA93"/>
<evidence type="ECO:0000313" key="4">
    <source>
        <dbReference type="Proteomes" id="UP000054383"/>
    </source>
</evidence>
<dbReference type="GO" id="GO:0016491">
    <property type="term" value="F:oxidoreductase activity"/>
    <property type="evidence" value="ECO:0007669"/>
    <property type="project" value="UniProtKB-KW"/>
</dbReference>
<dbReference type="PANTHER" id="PTHR43157:SF31">
    <property type="entry name" value="PHOSPHATIDYLINOSITOL-GLYCAN BIOSYNTHESIS CLASS F PROTEIN"/>
    <property type="match status" value="1"/>
</dbReference>
<dbReference type="STRING" id="28573.A0A0U1MA93"/>
<keyword evidence="4" id="KW-1185">Reference proteome</keyword>